<gene>
    <name evidence="3" type="ORF">HannXRQ_Chr02g0037591</name>
    <name evidence="2" type="ORF">HanXRQr2_Chr02g0057281</name>
</gene>
<dbReference type="InterPro" id="IPR000719">
    <property type="entry name" value="Prot_kinase_dom"/>
</dbReference>
<dbReference type="GO" id="GO:0004672">
    <property type="term" value="F:protein kinase activity"/>
    <property type="evidence" value="ECO:0007669"/>
    <property type="project" value="InterPro"/>
</dbReference>
<evidence type="ECO:0000313" key="2">
    <source>
        <dbReference type="EMBL" id="KAF5817802.1"/>
    </source>
</evidence>
<dbReference type="EMBL" id="MNCJ02000317">
    <property type="protein sequence ID" value="KAF5817802.1"/>
    <property type="molecule type" value="Genomic_DNA"/>
</dbReference>
<feature type="domain" description="Protein kinase" evidence="1">
    <location>
        <begin position="1"/>
        <end position="97"/>
    </location>
</feature>
<dbReference type="SUPFAM" id="SSF81606">
    <property type="entry name" value="PP2C-like"/>
    <property type="match status" value="1"/>
</dbReference>
<dbReference type="Proteomes" id="UP000215914">
    <property type="component" value="Chromosome 2"/>
</dbReference>
<proteinExistence type="predicted"/>
<organism evidence="3 4">
    <name type="scientific">Helianthus annuus</name>
    <name type="common">Common sunflower</name>
    <dbReference type="NCBI Taxonomy" id="4232"/>
    <lineage>
        <taxon>Eukaryota</taxon>
        <taxon>Viridiplantae</taxon>
        <taxon>Streptophyta</taxon>
        <taxon>Embryophyta</taxon>
        <taxon>Tracheophyta</taxon>
        <taxon>Spermatophyta</taxon>
        <taxon>Magnoliopsida</taxon>
        <taxon>eudicotyledons</taxon>
        <taxon>Gunneridae</taxon>
        <taxon>Pentapetalae</taxon>
        <taxon>asterids</taxon>
        <taxon>campanulids</taxon>
        <taxon>Asterales</taxon>
        <taxon>Asteraceae</taxon>
        <taxon>Asteroideae</taxon>
        <taxon>Heliantheae alliance</taxon>
        <taxon>Heliantheae</taxon>
        <taxon>Helianthus</taxon>
    </lineage>
</organism>
<reference evidence="2" key="3">
    <citation type="submission" date="2020-06" db="EMBL/GenBank/DDBJ databases">
        <title>Helianthus annuus Genome sequencing and assembly Release 2.</title>
        <authorList>
            <person name="Gouzy J."/>
            <person name="Langlade N."/>
            <person name="Munos S."/>
        </authorList>
    </citation>
    <scope>NUCLEOTIDE SEQUENCE</scope>
    <source>
        <tissue evidence="2">Leaves</tissue>
    </source>
</reference>
<dbReference type="EMBL" id="CM007891">
    <property type="protein sequence ID" value="OTG33702.1"/>
    <property type="molecule type" value="Genomic_DNA"/>
</dbReference>
<keyword evidence="3" id="KW-0418">Kinase</keyword>
<sequence>MHRDLKPENFLLSTEDENAMLKATDFGLSVFIEGINFVIVREQWRICPQIASVGTCYLVGVICNGLIYVANAGDLRVALGRADSGEVFRLYSYQHGD</sequence>
<dbReference type="Gramene" id="mRNA:HanXRQr2_Chr02g0057281">
    <property type="protein sequence ID" value="mRNA:HanXRQr2_Chr02g0057281"/>
    <property type="gene ID" value="HanXRQr2_Chr02g0057281"/>
</dbReference>
<evidence type="ECO:0000259" key="1">
    <source>
        <dbReference type="PROSITE" id="PS50011"/>
    </source>
</evidence>
<evidence type="ECO:0000313" key="4">
    <source>
        <dbReference type="Proteomes" id="UP000215914"/>
    </source>
</evidence>
<protein>
    <submittedName>
        <fullName evidence="3">Putative PPM-type phosphatase domain, Protein kinase-like domain, Protein phosphatase 2C family</fullName>
    </submittedName>
</protein>
<keyword evidence="4" id="KW-1185">Reference proteome</keyword>
<evidence type="ECO:0000313" key="3">
    <source>
        <dbReference type="EMBL" id="OTG33702.1"/>
    </source>
</evidence>
<dbReference type="GO" id="GO:0005524">
    <property type="term" value="F:ATP binding"/>
    <property type="evidence" value="ECO:0007669"/>
    <property type="project" value="InterPro"/>
</dbReference>
<dbReference type="Gene3D" id="1.10.510.10">
    <property type="entry name" value="Transferase(Phosphotransferase) domain 1"/>
    <property type="match status" value="1"/>
</dbReference>
<dbReference type="AlphaFoldDB" id="A0A251VFK8"/>
<reference evidence="3" key="2">
    <citation type="submission" date="2017-02" db="EMBL/GenBank/DDBJ databases">
        <title>Sunflower complete genome.</title>
        <authorList>
            <person name="Langlade N."/>
            <person name="Munos S."/>
        </authorList>
    </citation>
    <scope>NUCLEOTIDE SEQUENCE [LARGE SCALE GENOMIC DNA]</scope>
    <source>
        <tissue evidence="3">Leaves</tissue>
    </source>
</reference>
<name>A0A251VFK8_HELAN</name>
<keyword evidence="2" id="KW-0808">Transferase</keyword>
<dbReference type="InterPro" id="IPR036457">
    <property type="entry name" value="PPM-type-like_dom_sf"/>
</dbReference>
<reference evidence="2 4" key="1">
    <citation type="journal article" date="2017" name="Nature">
        <title>The sunflower genome provides insights into oil metabolism, flowering and Asterid evolution.</title>
        <authorList>
            <person name="Badouin H."/>
            <person name="Gouzy J."/>
            <person name="Grassa C.J."/>
            <person name="Murat F."/>
            <person name="Staton S.E."/>
            <person name="Cottret L."/>
            <person name="Lelandais-Briere C."/>
            <person name="Owens G.L."/>
            <person name="Carrere S."/>
            <person name="Mayjonade B."/>
            <person name="Legrand L."/>
            <person name="Gill N."/>
            <person name="Kane N.C."/>
            <person name="Bowers J.E."/>
            <person name="Hubner S."/>
            <person name="Bellec A."/>
            <person name="Berard A."/>
            <person name="Berges H."/>
            <person name="Blanchet N."/>
            <person name="Boniface M.C."/>
            <person name="Brunel D."/>
            <person name="Catrice O."/>
            <person name="Chaidir N."/>
            <person name="Claudel C."/>
            <person name="Donnadieu C."/>
            <person name="Faraut T."/>
            <person name="Fievet G."/>
            <person name="Helmstetter N."/>
            <person name="King M."/>
            <person name="Knapp S.J."/>
            <person name="Lai Z."/>
            <person name="Le Paslier M.C."/>
            <person name="Lippi Y."/>
            <person name="Lorenzon L."/>
            <person name="Mandel J.R."/>
            <person name="Marage G."/>
            <person name="Marchand G."/>
            <person name="Marquand E."/>
            <person name="Bret-Mestries E."/>
            <person name="Morien E."/>
            <person name="Nambeesan S."/>
            <person name="Nguyen T."/>
            <person name="Pegot-Espagnet P."/>
            <person name="Pouilly N."/>
            <person name="Raftis F."/>
            <person name="Sallet E."/>
            <person name="Schiex T."/>
            <person name="Thomas J."/>
            <person name="Vandecasteele C."/>
            <person name="Vares D."/>
            <person name="Vear F."/>
            <person name="Vautrin S."/>
            <person name="Crespi M."/>
            <person name="Mangin B."/>
            <person name="Burke J.M."/>
            <person name="Salse J."/>
            <person name="Munos S."/>
            <person name="Vincourt P."/>
            <person name="Rieseberg L.H."/>
            <person name="Langlade N.B."/>
        </authorList>
    </citation>
    <scope>NUCLEOTIDE SEQUENCE [LARGE SCALE GENOMIC DNA]</scope>
    <source>
        <strain evidence="4">cv. SF193</strain>
        <tissue evidence="2">Leaves</tissue>
    </source>
</reference>
<dbReference type="InterPro" id="IPR011009">
    <property type="entry name" value="Kinase-like_dom_sf"/>
</dbReference>
<dbReference type="STRING" id="4232.A0A251VFK8"/>
<dbReference type="SUPFAM" id="SSF56112">
    <property type="entry name" value="Protein kinase-like (PK-like)"/>
    <property type="match status" value="1"/>
</dbReference>
<accession>A0A251VFK8</accession>
<dbReference type="InParanoid" id="A0A251VFK8"/>
<dbReference type="PROSITE" id="PS50011">
    <property type="entry name" value="PROTEIN_KINASE_DOM"/>
    <property type="match status" value="1"/>
</dbReference>